<sequence>TAYGFRSFKNFRLRILISFKNSFYSINYKQKAANFNNVKSAAKVSFKTLNFTEHQYRLTLNF</sequence>
<comment type="caution">
    <text evidence="1">The sequence shown here is derived from an EMBL/GenBank/DDBJ whole genome shotgun (WGS) entry which is preliminary data.</text>
</comment>
<dbReference type="AlphaFoldDB" id="A0A843Z3X4"/>
<proteinExistence type="predicted"/>
<dbReference type="Proteomes" id="UP000469952">
    <property type="component" value="Unassembled WGS sequence"/>
</dbReference>
<reference evidence="1 2" key="1">
    <citation type="submission" date="2019-10" db="EMBL/GenBank/DDBJ databases">
        <title>WGS of Leuconostoc mesenteroides.</title>
        <authorList>
            <person name="Melo Bolivar J."/>
            <person name="Marino-Ramirez L."/>
            <person name="Villamil Diaz L.M."/>
        </authorList>
    </citation>
    <scope>NUCLEOTIDE SEQUENCE [LARGE SCALE GENOMIC DNA]</scope>
    <source>
        <strain evidence="1 2">M11</strain>
    </source>
</reference>
<evidence type="ECO:0000313" key="2">
    <source>
        <dbReference type="Proteomes" id="UP000469952"/>
    </source>
</evidence>
<name>A0A843Z3X4_LEUME</name>
<gene>
    <name evidence="1" type="ORF">GFV13_09430</name>
</gene>
<dbReference type="RefSeq" id="WP_228117390.1">
    <property type="nucleotide sequence ID" value="NZ_WIPA01000020.1"/>
</dbReference>
<feature type="non-terminal residue" evidence="1">
    <location>
        <position position="1"/>
    </location>
</feature>
<organism evidence="1 2">
    <name type="scientific">Leuconostoc mesenteroides</name>
    <dbReference type="NCBI Taxonomy" id="1245"/>
    <lineage>
        <taxon>Bacteria</taxon>
        <taxon>Bacillati</taxon>
        <taxon>Bacillota</taxon>
        <taxon>Bacilli</taxon>
        <taxon>Lactobacillales</taxon>
        <taxon>Lactobacillaceae</taxon>
        <taxon>Leuconostoc</taxon>
    </lineage>
</organism>
<evidence type="ECO:0000313" key="1">
    <source>
        <dbReference type="EMBL" id="MQR27459.1"/>
    </source>
</evidence>
<dbReference type="EMBL" id="WIPA01000020">
    <property type="protein sequence ID" value="MQR27459.1"/>
    <property type="molecule type" value="Genomic_DNA"/>
</dbReference>
<accession>A0A843Z3X4</accession>
<protein>
    <submittedName>
        <fullName evidence="1">Uncharacterized protein</fullName>
    </submittedName>
</protein>